<dbReference type="PANTHER" id="PTHR42834">
    <property type="entry name" value="ENDONUCLEASE/EXONUCLEASE/PHOSPHATASE FAMILY PROTEIN (AFU_ORTHOLOGUE AFUA_3G09210)"/>
    <property type="match status" value="1"/>
</dbReference>
<evidence type="ECO:0000259" key="2">
    <source>
        <dbReference type="Pfam" id="PF19580"/>
    </source>
</evidence>
<keyword evidence="4" id="KW-1185">Reference proteome</keyword>
<dbReference type="EMBL" id="SLWB01000007">
    <property type="protein sequence ID" value="TCN67558.1"/>
    <property type="molecule type" value="Genomic_DNA"/>
</dbReference>
<dbReference type="InterPro" id="IPR036691">
    <property type="entry name" value="Endo/exonu/phosph_ase_sf"/>
</dbReference>
<dbReference type="RefSeq" id="WP_131839199.1">
    <property type="nucleotide sequence ID" value="NZ_SLWB01000007.1"/>
</dbReference>
<keyword evidence="1" id="KW-0732">Signal</keyword>
<feature type="domain" description="Endonuclease/exonuclease/phosphatase" evidence="2">
    <location>
        <begin position="29"/>
        <end position="338"/>
    </location>
</feature>
<dbReference type="InterPro" id="IPR005135">
    <property type="entry name" value="Endo/exonuclease/phosphatase"/>
</dbReference>
<organism evidence="3 4">
    <name type="scientific">Acetobacteroides hydrogenigenes</name>
    <dbReference type="NCBI Taxonomy" id="979970"/>
    <lineage>
        <taxon>Bacteria</taxon>
        <taxon>Pseudomonadati</taxon>
        <taxon>Bacteroidota</taxon>
        <taxon>Bacteroidia</taxon>
        <taxon>Bacteroidales</taxon>
        <taxon>Rikenellaceae</taxon>
        <taxon>Acetobacteroides</taxon>
    </lineage>
</organism>
<dbReference type="OrthoDB" id="9802724at2"/>
<dbReference type="AlphaFoldDB" id="A0A4R2EF75"/>
<comment type="caution">
    <text evidence="3">The sequence shown here is derived from an EMBL/GenBank/DDBJ whole genome shotgun (WGS) entry which is preliminary data.</text>
</comment>
<sequence length="341" mass="38566">MRKLLIGLIALLLVYTSTAQEKKFAVYGVAFYNLENLFDTKKDSIINDEEYTSEGANAWDENKYKNKLNNMAYVLNQLGGKYLPQGPAVIGVSEVENRGVLEDLVKTNEFAQRGYGIVHYDSPDFRGIDVALLYNPKLFTVESSKAIPFKVTDNPNFKTRDQLLVTGYLAGEKIHVIVAHWPSRRGGKQSDYRERAAALGKTIIDSLYKVDPNSKVFYMGDLNDDPFDKSVSKVIGAKRNQADVEKGGMFNPFWNILDSGVGSLAYNGSWNLFDQIMVSNNLVGTDRTNLKFWKAEVFNKDFLINQDGQFKGYPKRTFSKGIWLNGYSDHLPTIVYLLKQQ</sequence>
<gene>
    <name evidence="3" type="ORF">CLV25_10717</name>
</gene>
<evidence type="ECO:0000313" key="4">
    <source>
        <dbReference type="Proteomes" id="UP000294830"/>
    </source>
</evidence>
<dbReference type="Gene3D" id="3.60.10.10">
    <property type="entry name" value="Endonuclease/exonuclease/phosphatase"/>
    <property type="match status" value="1"/>
</dbReference>
<proteinExistence type="predicted"/>
<feature type="signal peptide" evidence="1">
    <location>
        <begin position="1"/>
        <end position="19"/>
    </location>
</feature>
<name>A0A4R2EF75_9BACT</name>
<protein>
    <recommendedName>
        <fullName evidence="2">Endonuclease/exonuclease/phosphatase domain-containing protein</fullName>
    </recommendedName>
</protein>
<evidence type="ECO:0000256" key="1">
    <source>
        <dbReference type="SAM" id="SignalP"/>
    </source>
</evidence>
<accession>A0A4R2EF75</accession>
<feature type="chain" id="PRO_5020212074" description="Endonuclease/exonuclease/phosphatase domain-containing protein" evidence="1">
    <location>
        <begin position="20"/>
        <end position="341"/>
    </location>
</feature>
<dbReference type="GO" id="GO:0003824">
    <property type="term" value="F:catalytic activity"/>
    <property type="evidence" value="ECO:0007669"/>
    <property type="project" value="InterPro"/>
</dbReference>
<reference evidence="3 4" key="1">
    <citation type="submission" date="2019-03" db="EMBL/GenBank/DDBJ databases">
        <title>Genomic Encyclopedia of Archaeal and Bacterial Type Strains, Phase II (KMG-II): from individual species to whole genera.</title>
        <authorList>
            <person name="Goeker M."/>
        </authorList>
    </citation>
    <scope>NUCLEOTIDE SEQUENCE [LARGE SCALE GENOMIC DNA]</scope>
    <source>
        <strain evidence="3 4">RL-C</strain>
    </source>
</reference>
<dbReference type="Pfam" id="PF19580">
    <property type="entry name" value="Exo_endo_phos_3"/>
    <property type="match status" value="1"/>
</dbReference>
<dbReference type="SUPFAM" id="SSF56219">
    <property type="entry name" value="DNase I-like"/>
    <property type="match status" value="1"/>
</dbReference>
<dbReference type="PANTHER" id="PTHR42834:SF1">
    <property type="entry name" value="ENDONUCLEASE_EXONUCLEASE_PHOSPHATASE FAMILY PROTEIN (AFU_ORTHOLOGUE AFUA_3G09210)"/>
    <property type="match status" value="1"/>
</dbReference>
<evidence type="ECO:0000313" key="3">
    <source>
        <dbReference type="EMBL" id="TCN67558.1"/>
    </source>
</evidence>
<dbReference type="Proteomes" id="UP000294830">
    <property type="component" value="Unassembled WGS sequence"/>
</dbReference>